<sequence length="69" mass="7249">MDGRGMWCEPRAAAWAALQALAPGTSAAPPSSTAGRSSSPGCTSCQRRQRREVAVIRPCRTLCMCPPCA</sequence>
<gene>
    <name evidence="3" type="ORF">PVAP13_9NG350528</name>
</gene>
<dbReference type="EMBL" id="CM029054">
    <property type="protein sequence ID" value="KAG2538742.1"/>
    <property type="molecule type" value="Genomic_DNA"/>
</dbReference>
<evidence type="ECO:0000313" key="3">
    <source>
        <dbReference type="EMBL" id="KAG2538742.1"/>
    </source>
</evidence>
<name>A0A8T0MRI6_PANVG</name>
<proteinExistence type="predicted"/>
<dbReference type="Proteomes" id="UP000823388">
    <property type="component" value="Chromosome 9N"/>
</dbReference>
<feature type="signal peptide" evidence="2">
    <location>
        <begin position="1"/>
        <end position="27"/>
    </location>
</feature>
<dbReference type="AlphaFoldDB" id="A0A8T0MRI6"/>
<comment type="caution">
    <text evidence="3">The sequence shown here is derived from an EMBL/GenBank/DDBJ whole genome shotgun (WGS) entry which is preliminary data.</text>
</comment>
<feature type="chain" id="PRO_5035879946" evidence="2">
    <location>
        <begin position="28"/>
        <end position="69"/>
    </location>
</feature>
<evidence type="ECO:0000313" key="4">
    <source>
        <dbReference type="Proteomes" id="UP000823388"/>
    </source>
</evidence>
<feature type="region of interest" description="Disordered" evidence="1">
    <location>
        <begin position="24"/>
        <end position="44"/>
    </location>
</feature>
<keyword evidence="4" id="KW-1185">Reference proteome</keyword>
<accession>A0A8T0MRI6</accession>
<evidence type="ECO:0000256" key="2">
    <source>
        <dbReference type="SAM" id="SignalP"/>
    </source>
</evidence>
<keyword evidence="2" id="KW-0732">Signal</keyword>
<organism evidence="3 4">
    <name type="scientific">Panicum virgatum</name>
    <name type="common">Blackwell switchgrass</name>
    <dbReference type="NCBI Taxonomy" id="38727"/>
    <lineage>
        <taxon>Eukaryota</taxon>
        <taxon>Viridiplantae</taxon>
        <taxon>Streptophyta</taxon>
        <taxon>Embryophyta</taxon>
        <taxon>Tracheophyta</taxon>
        <taxon>Spermatophyta</taxon>
        <taxon>Magnoliopsida</taxon>
        <taxon>Liliopsida</taxon>
        <taxon>Poales</taxon>
        <taxon>Poaceae</taxon>
        <taxon>PACMAD clade</taxon>
        <taxon>Panicoideae</taxon>
        <taxon>Panicodae</taxon>
        <taxon>Paniceae</taxon>
        <taxon>Panicinae</taxon>
        <taxon>Panicum</taxon>
        <taxon>Panicum sect. Hiantes</taxon>
    </lineage>
</organism>
<protein>
    <submittedName>
        <fullName evidence="3">Uncharacterized protein</fullName>
    </submittedName>
</protein>
<reference evidence="3" key="1">
    <citation type="submission" date="2020-05" db="EMBL/GenBank/DDBJ databases">
        <title>WGS assembly of Panicum virgatum.</title>
        <authorList>
            <person name="Lovell J.T."/>
            <person name="Jenkins J."/>
            <person name="Shu S."/>
            <person name="Juenger T.E."/>
            <person name="Schmutz J."/>
        </authorList>
    </citation>
    <scope>NUCLEOTIDE SEQUENCE</scope>
    <source>
        <strain evidence="3">AP13</strain>
    </source>
</reference>
<feature type="compositionally biased region" description="Polar residues" evidence="1">
    <location>
        <begin position="28"/>
        <end position="44"/>
    </location>
</feature>
<evidence type="ECO:0000256" key="1">
    <source>
        <dbReference type="SAM" id="MobiDB-lite"/>
    </source>
</evidence>